<comment type="caution">
    <text evidence="2">The sequence shown here is derived from an EMBL/GenBank/DDBJ whole genome shotgun (WGS) entry which is preliminary data.</text>
</comment>
<accession>A0A2G5P6Q1</accession>
<feature type="domain" description="Plasmid pRiA4b Orf3-like" evidence="1">
    <location>
        <begin position="18"/>
        <end position="179"/>
    </location>
</feature>
<dbReference type="RefSeq" id="WP_090589514.1">
    <property type="nucleotide sequence ID" value="NZ_FJNX01000033.1"/>
</dbReference>
<dbReference type="AlphaFoldDB" id="A0A2G5P6Q1"/>
<dbReference type="Proteomes" id="UP000230551">
    <property type="component" value="Unassembled WGS sequence"/>
</dbReference>
<gene>
    <name evidence="2" type="ORF">CQY22_015060</name>
</gene>
<dbReference type="SUPFAM" id="SSF159941">
    <property type="entry name" value="MM3350-like"/>
    <property type="match status" value="1"/>
</dbReference>
<dbReference type="InterPro" id="IPR024047">
    <property type="entry name" value="MM3350-like_sf"/>
</dbReference>
<evidence type="ECO:0000313" key="2">
    <source>
        <dbReference type="EMBL" id="PIB73937.1"/>
    </source>
</evidence>
<dbReference type="Pfam" id="PF07929">
    <property type="entry name" value="PRiA4_ORF3"/>
    <property type="match status" value="1"/>
</dbReference>
<reference evidence="2 3" key="1">
    <citation type="journal article" date="2017" name="Infect. Genet. Evol.">
        <title>The new phylogeny of the genus Mycobacterium: The old and the news.</title>
        <authorList>
            <person name="Tortoli E."/>
            <person name="Fedrizzi T."/>
            <person name="Meehan C.J."/>
            <person name="Trovato A."/>
            <person name="Grottola A."/>
            <person name="Giacobazzi E."/>
            <person name="Serpini G.F."/>
            <person name="Tagliazucchi S."/>
            <person name="Fabio A."/>
            <person name="Bettua C."/>
            <person name="Bertorelli R."/>
            <person name="Frascaro F."/>
            <person name="De Sanctis V."/>
            <person name="Pecorari M."/>
            <person name="Jousson O."/>
            <person name="Segata N."/>
            <person name="Cirillo D.M."/>
        </authorList>
    </citation>
    <scope>NUCLEOTIDE SEQUENCE [LARGE SCALE GENOMIC DNA]</scope>
    <source>
        <strain evidence="2 3">CIP1034565</strain>
    </source>
</reference>
<dbReference type="InterPro" id="IPR012912">
    <property type="entry name" value="Plasmid_pRiA4b_Orf3-like"/>
</dbReference>
<organism evidence="2 3">
    <name type="scientific">Mycolicibacterium brumae</name>
    <dbReference type="NCBI Taxonomy" id="85968"/>
    <lineage>
        <taxon>Bacteria</taxon>
        <taxon>Bacillati</taxon>
        <taxon>Actinomycetota</taxon>
        <taxon>Actinomycetes</taxon>
        <taxon>Mycobacteriales</taxon>
        <taxon>Mycobacteriaceae</taxon>
        <taxon>Mycolicibacterium</taxon>
    </lineage>
</organism>
<dbReference type="EMBL" id="PDCN02000022">
    <property type="protein sequence ID" value="PIB73937.1"/>
    <property type="molecule type" value="Genomic_DNA"/>
</dbReference>
<dbReference type="PANTHER" id="PTHR41878">
    <property type="entry name" value="LEXA REPRESSOR-RELATED"/>
    <property type="match status" value="1"/>
</dbReference>
<dbReference type="PANTHER" id="PTHR41878:SF1">
    <property type="entry name" value="TNPR PROTEIN"/>
    <property type="match status" value="1"/>
</dbReference>
<dbReference type="Gene3D" id="3.10.290.30">
    <property type="entry name" value="MM3350-like"/>
    <property type="match status" value="1"/>
</dbReference>
<keyword evidence="3" id="KW-1185">Reference proteome</keyword>
<proteinExistence type="predicted"/>
<sequence length="433" mass="47192">MTAHRDRRHQPRSTPATLRVRAELDGSEPPIWRRLDIRCDLRLDLLHQALQAAFGWEDRHLHRFTLGGGPFDSGSQFFLCPFDVADGESDGMPAANVRVDETLAEPGHVLRYVYDYGDSWELTLTLEQLLPADHNSPAVVLVDGERAAPPEDSGGRVDAAGLAEVLDDPAHFDLDRAAAAVRRTVFTLGDSGIDPRLPPILRRLRGTSAGPEFAARLSRVLSDPPDYSESYADSLRAIRWFLDRAADGGIPLTSAGYMKPDDVEAASKVVPAMGDWIGKANREIHCAPLLFFREALRQVGLLRKYKGSLRLTRATAAVVGDPEALWDHLGGLLSPAGDGGFVEEATLTLLVYAGSADGELPTDSISAALRSRGWQHQDGRPAGFDALSGLPELTILQNISDRPHSYRDPDYLSPAASALARAALWVDRERSMG</sequence>
<name>A0A2G5P6Q1_9MYCO</name>
<dbReference type="STRING" id="85968.GCA_900073015_02565"/>
<evidence type="ECO:0000313" key="3">
    <source>
        <dbReference type="Proteomes" id="UP000230551"/>
    </source>
</evidence>
<dbReference type="OrthoDB" id="9816539at2"/>
<protein>
    <submittedName>
        <fullName evidence="2">Plasmid pRiA4b ORF-3 family protein</fullName>
    </submittedName>
</protein>
<evidence type="ECO:0000259" key="1">
    <source>
        <dbReference type="Pfam" id="PF07929"/>
    </source>
</evidence>